<evidence type="ECO:0000256" key="2">
    <source>
        <dbReference type="ARBA" id="ARBA00022723"/>
    </source>
</evidence>
<evidence type="ECO:0000259" key="18">
    <source>
        <dbReference type="PROSITE" id="PS51217"/>
    </source>
</evidence>
<dbReference type="GO" id="GO:0000724">
    <property type="term" value="P:double-strand break repair via homologous recombination"/>
    <property type="evidence" value="ECO:0007669"/>
    <property type="project" value="UniProtKB-UniRule"/>
</dbReference>
<feature type="binding site" evidence="15">
    <location>
        <position position="1105"/>
    </location>
    <ligand>
        <name>Mg(2+)</name>
        <dbReference type="ChEBI" id="CHEBI:18420"/>
    </ligand>
</feature>
<dbReference type="EC" id="5.6.2.4" evidence="15"/>
<keyword evidence="7 15" id="KW-0269">Exonuclease</keyword>
<dbReference type="GO" id="GO:0008854">
    <property type="term" value="F:exodeoxyribonuclease V activity"/>
    <property type="evidence" value="ECO:0007669"/>
    <property type="project" value="UniProtKB-EC"/>
</dbReference>
<feature type="binding site" evidence="16">
    <location>
        <begin position="21"/>
        <end position="28"/>
    </location>
    <ligand>
        <name>ATP</name>
        <dbReference type="ChEBI" id="CHEBI:30616"/>
    </ligand>
</feature>
<dbReference type="Gene3D" id="1.10.486.10">
    <property type="entry name" value="PCRA, domain 4"/>
    <property type="match status" value="1"/>
</dbReference>
<comment type="domain">
    <text evidence="15">The C-terminal domain has nuclease activity and interacts with RecD. It interacts with RecA, facilitating its loading onto ssDNA.</text>
</comment>
<evidence type="ECO:0000259" key="17">
    <source>
        <dbReference type="PROSITE" id="PS51198"/>
    </source>
</evidence>
<feature type="region of interest" description="Nuclease activity, interacts with RecD and RecA" evidence="15">
    <location>
        <begin position="916"/>
        <end position="1201"/>
    </location>
</feature>
<feature type="binding site" evidence="15">
    <location>
        <position position="978"/>
    </location>
    <ligand>
        <name>Mg(2+)</name>
        <dbReference type="ChEBI" id="CHEBI:18420"/>
    </ligand>
</feature>
<feature type="region of interest" description="DNA-binding and helicase activity, interacts with RecC" evidence="15">
    <location>
        <begin position="1"/>
        <end position="868"/>
    </location>
</feature>
<evidence type="ECO:0000256" key="8">
    <source>
        <dbReference type="ARBA" id="ARBA00022840"/>
    </source>
</evidence>
<evidence type="ECO:0000256" key="3">
    <source>
        <dbReference type="ARBA" id="ARBA00022741"/>
    </source>
</evidence>
<dbReference type="InterPro" id="IPR014017">
    <property type="entry name" value="DNA_helicase_UvrD-like_C"/>
</dbReference>
<dbReference type="Proteomes" id="UP001164748">
    <property type="component" value="Chromosome"/>
</dbReference>
<keyword evidence="8 15" id="KW-0067">ATP-binding</keyword>
<evidence type="ECO:0000256" key="14">
    <source>
        <dbReference type="ARBA" id="ARBA00048988"/>
    </source>
</evidence>
<reference evidence="19" key="1">
    <citation type="submission" date="2022-09" db="EMBL/GenBank/DDBJ databases">
        <authorList>
            <person name="Li Z.-J."/>
        </authorList>
    </citation>
    <scope>NUCLEOTIDE SEQUENCE</scope>
    <source>
        <strain evidence="19">TGB11</strain>
    </source>
</reference>
<dbReference type="Gene3D" id="3.90.320.10">
    <property type="match status" value="1"/>
</dbReference>
<dbReference type="GO" id="GO:0005524">
    <property type="term" value="F:ATP binding"/>
    <property type="evidence" value="ECO:0007669"/>
    <property type="project" value="UniProtKB-UniRule"/>
</dbReference>
<dbReference type="InterPro" id="IPR027417">
    <property type="entry name" value="P-loop_NTPase"/>
</dbReference>
<dbReference type="NCBIfam" id="TIGR00609">
    <property type="entry name" value="recB"/>
    <property type="match status" value="1"/>
</dbReference>
<dbReference type="GO" id="GO:0000287">
    <property type="term" value="F:magnesium ion binding"/>
    <property type="evidence" value="ECO:0007669"/>
    <property type="project" value="UniProtKB-UniRule"/>
</dbReference>
<dbReference type="InterPro" id="IPR014016">
    <property type="entry name" value="UvrD-like_ATP-bd"/>
</dbReference>
<dbReference type="AlphaFoldDB" id="A0AA47KLI5"/>
<dbReference type="PANTHER" id="PTHR11070:SF23">
    <property type="entry name" value="RECBCD ENZYME SUBUNIT RECB"/>
    <property type="match status" value="1"/>
</dbReference>
<evidence type="ECO:0000256" key="4">
    <source>
        <dbReference type="ARBA" id="ARBA00022763"/>
    </source>
</evidence>
<sequence>MEPQILNPLTLPLDGVRLIEASAGTGKTFTIAGLYLRLLLGHGRTAPCRVEQILVVTFTEAATQELKDRIRRRIHEARFAFMRGKSDDPIIEPLLAEISDHKTAAQRLLEAERQMDEAAIYTIHGFCQRMLTQNAFESGSLFSHEFVTDERQIKARAAADFWRRRFYPLPKSLAGVVSSYWPAPEALLKEIAPYLSGPAVTVKAPDLGEDLMAAHQAAIAKIDGVKRAWREAGEQITEQLSAAKLDGRSYRKDHLANWLNAVEQWANAETLDYQLPDKLEKFAQQTLAAKSKAEPPSLALFDQIQALVDQPPTLKPGLTALAIKEVRQLLRQEKRRQGWLSFDDLLSQLASALDQDSQGQLAARIRSLYPVAMIDEFQDTDPLQYQIFSTVYQPPVADDAPVFADADAETDTDTEEEDERTGLMMIGDPKQAIYAFRGADIFTYIHARAQVSDHYNLATNWRSTDGMVRGVNALFSRAKAPFVYQDSIPFLEVASSPSAKQKALVVEGNEQPALTFWHHSPDELCAKQDFEQTLAVSTAQHITQVLNQSVAGNSYLQTPSGRADIQPHNIAVLVRTGREAQLVKQALAEKGVASVYLSNRDNVFASPVASDIERILVAVMQPENERKLRAALASPLFGLTAEQLALLNQDEALWEQEVVAFSHYRDTWQRRGVMPMLRQVASARQVAENWLAMPQGERCVTDFLHIAELLQSASQQLDNPHALIRWLQERMAEPAQQSEEQQVRLESERDLVQIVTIHKSKGLEYDLVYLPFACQYRESSQPFYHDEQYQPVLALDNVDEGKERAEKERLAEDIRLLYVAVTRAVYGCFIGCAPLKQGNSRQKDSALHLTALGYLLQHGEAGDASLLAESLAGLASASDAVAVVAPPEPDESRYTPQTGAHEALTARQFDGKIDRQWRLTSYSGLLKQSHHISALPTLASYDLDADDDLADEETADVAVDPWSVFAFPKGARAGTFLHTLFEEVDFTADLMGEEVAELITHHLSLENYDPQWCPILQQWMTQVLKHPLNEQGLRLNQIDNASRLTEMEFVMPLAALDCQRLNRLAARYDALSARAGQLTFDTARGMLKGFIDLTFRADGKYYVLDWKSNHLGDSVADYHPDALKEAMIAHRYDFQYQIYTLALHRFLRQRIPDYDYDTHVGGVFYFFLRGASDSGETGVFAHRPDKALIDALDNLFAGESI</sequence>
<comment type="catalytic activity">
    <reaction evidence="15">
        <text>Exonucleolytic cleavage (in the presence of ATP) in either 5'- to 3'- or 3'- to 5'-direction to yield 5'-phosphooligonucleotides.</text>
        <dbReference type="EC" id="3.1.11.5"/>
    </reaction>
</comment>
<dbReference type="CDD" id="cd22352">
    <property type="entry name" value="RecB_C-like"/>
    <property type="match status" value="1"/>
</dbReference>
<comment type="cofactor">
    <cofactor evidence="15">
        <name>Mg(2+)</name>
        <dbReference type="ChEBI" id="CHEBI:18420"/>
    </cofactor>
    <text evidence="15">Binds 1 Mg(2+) ion per subunit.</text>
</comment>
<dbReference type="InterPro" id="IPR004586">
    <property type="entry name" value="RecB"/>
</dbReference>
<feature type="active site" description="For nuclease activity" evidence="15">
    <location>
        <position position="1105"/>
    </location>
</feature>
<dbReference type="PANTHER" id="PTHR11070">
    <property type="entry name" value="UVRD / RECB / PCRA DNA HELICASE FAMILY MEMBER"/>
    <property type="match status" value="1"/>
</dbReference>
<dbReference type="Pfam" id="PF12705">
    <property type="entry name" value="PDDEXK_1"/>
    <property type="match status" value="1"/>
</dbReference>
<comment type="subunit">
    <text evidence="15">Heterotrimer of RecB, RecC and RecD. All subunits contribute to DNA-binding. Interacts with RecA.</text>
</comment>
<comment type="miscellaneous">
    <text evidence="15">In the RecBCD complex, RecB has a slow 3'-5' helicase, an exonuclease activity and loads RecA onto ssDNA, RecD has a fast 5'-3' helicase activity, while RecC stimulates the ATPase and processivity of the RecB helicase and contributes to recognition of the Chi site.</text>
</comment>
<keyword evidence="4 15" id="KW-0227">DNA damage</keyword>
<keyword evidence="11 15" id="KW-0234">DNA repair</keyword>
<keyword evidence="12 15" id="KW-0413">Isomerase</keyword>
<dbReference type="Gene3D" id="1.10.3170.10">
    <property type="entry name" value="Recbcd, chain B, domain 2"/>
    <property type="match status" value="1"/>
</dbReference>
<dbReference type="HAMAP" id="MF_01485">
    <property type="entry name" value="RecB"/>
    <property type="match status" value="1"/>
</dbReference>
<dbReference type="EC" id="3.1.11.5" evidence="15"/>
<keyword evidence="3 15" id="KW-0547">Nucleotide-binding</keyword>
<comment type="catalytic activity">
    <reaction evidence="13 15">
        <text>Couples ATP hydrolysis with the unwinding of duplex DNA by translocating in the 3'-5' direction.</text>
        <dbReference type="EC" id="5.6.2.4"/>
    </reaction>
</comment>
<accession>A0AA47KLI5</accession>
<dbReference type="GO" id="GO:0043138">
    <property type="term" value="F:3'-5' DNA helicase activity"/>
    <property type="evidence" value="ECO:0007669"/>
    <property type="project" value="UniProtKB-UniRule"/>
</dbReference>
<evidence type="ECO:0000256" key="5">
    <source>
        <dbReference type="ARBA" id="ARBA00022801"/>
    </source>
</evidence>
<evidence type="ECO:0000256" key="6">
    <source>
        <dbReference type="ARBA" id="ARBA00022806"/>
    </source>
</evidence>
<organism evidence="19 20">
    <name type="scientific">Salinivibrio kushneri</name>
    <dbReference type="NCBI Taxonomy" id="1908198"/>
    <lineage>
        <taxon>Bacteria</taxon>
        <taxon>Pseudomonadati</taxon>
        <taxon>Pseudomonadota</taxon>
        <taxon>Gammaproteobacteria</taxon>
        <taxon>Vibrionales</taxon>
        <taxon>Vibrionaceae</taxon>
        <taxon>Salinivibrio</taxon>
    </lineage>
</organism>
<dbReference type="Pfam" id="PF13361">
    <property type="entry name" value="UvrD_C"/>
    <property type="match status" value="1"/>
</dbReference>
<dbReference type="EMBL" id="CP114588">
    <property type="protein sequence ID" value="WBA09186.1"/>
    <property type="molecule type" value="Genomic_DNA"/>
</dbReference>
<dbReference type="Gene3D" id="3.40.50.300">
    <property type="entry name" value="P-loop containing nucleotide triphosphate hydrolases"/>
    <property type="match status" value="2"/>
</dbReference>
<dbReference type="Pfam" id="PF00580">
    <property type="entry name" value="UvrD-helicase"/>
    <property type="match status" value="1"/>
</dbReference>
<comment type="catalytic activity">
    <reaction evidence="14 15">
        <text>ATP + H2O = ADP + phosphate + H(+)</text>
        <dbReference type="Rhea" id="RHEA:13065"/>
        <dbReference type="ChEBI" id="CHEBI:15377"/>
        <dbReference type="ChEBI" id="CHEBI:15378"/>
        <dbReference type="ChEBI" id="CHEBI:30616"/>
        <dbReference type="ChEBI" id="CHEBI:43474"/>
        <dbReference type="ChEBI" id="CHEBI:456216"/>
        <dbReference type="EC" id="5.6.2.4"/>
    </reaction>
</comment>
<evidence type="ECO:0000256" key="1">
    <source>
        <dbReference type="ARBA" id="ARBA00022722"/>
    </source>
</evidence>
<name>A0AA47KLI5_9GAMM</name>
<dbReference type="PROSITE" id="PS51198">
    <property type="entry name" value="UVRD_HELICASE_ATP_BIND"/>
    <property type="match status" value="1"/>
</dbReference>
<evidence type="ECO:0000256" key="16">
    <source>
        <dbReference type="PROSITE-ProRule" id="PRU00560"/>
    </source>
</evidence>
<comment type="similarity">
    <text evidence="15">Belongs to the helicase family. UvrD subfamily.</text>
</comment>
<evidence type="ECO:0000256" key="9">
    <source>
        <dbReference type="ARBA" id="ARBA00022842"/>
    </source>
</evidence>
<evidence type="ECO:0000256" key="13">
    <source>
        <dbReference type="ARBA" id="ARBA00034617"/>
    </source>
</evidence>
<evidence type="ECO:0000256" key="11">
    <source>
        <dbReference type="ARBA" id="ARBA00023204"/>
    </source>
</evidence>
<evidence type="ECO:0000256" key="15">
    <source>
        <dbReference type="HAMAP-Rule" id="MF_01485"/>
    </source>
</evidence>
<evidence type="ECO:0000313" key="19">
    <source>
        <dbReference type="EMBL" id="WBA09186.1"/>
    </source>
</evidence>
<keyword evidence="6 15" id="KW-0347">Helicase</keyword>
<dbReference type="InterPro" id="IPR011335">
    <property type="entry name" value="Restrct_endonuc-II-like"/>
</dbReference>
<evidence type="ECO:0000256" key="10">
    <source>
        <dbReference type="ARBA" id="ARBA00023125"/>
    </source>
</evidence>
<dbReference type="RefSeq" id="WP_269579423.1">
    <property type="nucleotide sequence ID" value="NZ_CP114588.1"/>
</dbReference>
<proteinExistence type="inferred from homology"/>
<feature type="domain" description="UvrD-like helicase C-terminal" evidence="18">
    <location>
        <begin position="481"/>
        <end position="762"/>
    </location>
</feature>
<keyword evidence="2 15" id="KW-0479">Metal-binding</keyword>
<dbReference type="GO" id="GO:0003677">
    <property type="term" value="F:DNA binding"/>
    <property type="evidence" value="ECO:0007669"/>
    <property type="project" value="UniProtKB-UniRule"/>
</dbReference>
<evidence type="ECO:0000256" key="12">
    <source>
        <dbReference type="ARBA" id="ARBA00023235"/>
    </source>
</evidence>
<keyword evidence="1 15" id="KW-0540">Nuclease</keyword>
<evidence type="ECO:0000313" key="20">
    <source>
        <dbReference type="Proteomes" id="UP001164748"/>
    </source>
</evidence>
<evidence type="ECO:0000256" key="7">
    <source>
        <dbReference type="ARBA" id="ARBA00022839"/>
    </source>
</evidence>
<dbReference type="GO" id="GO:0005829">
    <property type="term" value="C:cytosol"/>
    <property type="evidence" value="ECO:0007669"/>
    <property type="project" value="TreeGrafter"/>
</dbReference>
<comment type="function">
    <text evidence="15">A helicase/nuclease that prepares dsDNA breaks (DSB) for recombinational DNA repair. Binds to DSBs and unwinds DNA via a highly rapid and processive ATP-dependent bidirectional helicase activity. Unwinds dsDNA until it encounters a Chi (crossover hotspot instigator) sequence from the 3' direction. Cuts ssDNA a few nucleotides 3' to the Chi site. The properties and activities of the enzyme are changed at Chi. The Chi-altered holoenzyme produces a long 3'-ssDNA overhang and facilitates RecA-binding to the ssDNA for homologous DNA recombination and repair. Holoenzyme degrades any linearized DNA that is unable to undergo homologous recombination. In the holoenzyme this subunit contributes ATPase, 3'-5' helicase, exonuclease activity and loads RecA onto ssDNA.</text>
</comment>
<dbReference type="InterPro" id="IPR000212">
    <property type="entry name" value="DNA_helicase_UvrD/REP"/>
</dbReference>
<keyword evidence="9 15" id="KW-0460">Magnesium</keyword>
<protein>
    <recommendedName>
        <fullName evidence="15">RecBCD enzyme subunit RecB</fullName>
        <ecNumber evidence="15">3.1.11.5</ecNumber>
        <ecNumber evidence="15">5.6.2.4</ecNumber>
    </recommendedName>
    <alternativeName>
        <fullName evidence="15">DNA 3'-5' helicase subunit RecB</fullName>
    </alternativeName>
    <alternativeName>
        <fullName evidence="15">Exonuclease V subunit RecB</fullName>
        <shortName evidence="15">ExoV subunit RecB</shortName>
    </alternativeName>
    <alternativeName>
        <fullName evidence="15">Helicase/nuclease RecBCD subunit RecB</fullName>
    </alternativeName>
</protein>
<comment type="domain">
    <text evidence="15">The N-terminal DNA-binding domain is a ssDNA-dependent ATPase and has ATP-dependent 3'-5' helicase function. This domain interacts with RecC.</text>
</comment>
<dbReference type="GO" id="GO:0009338">
    <property type="term" value="C:exodeoxyribonuclease V complex"/>
    <property type="evidence" value="ECO:0007669"/>
    <property type="project" value="TreeGrafter"/>
</dbReference>
<dbReference type="InterPro" id="IPR038726">
    <property type="entry name" value="PDDEXK_AddAB-type"/>
</dbReference>
<feature type="domain" description="UvrD-like helicase ATP-binding" evidence="17">
    <location>
        <begin position="1"/>
        <end position="464"/>
    </location>
</feature>
<dbReference type="SUPFAM" id="SSF52540">
    <property type="entry name" value="P-loop containing nucleoside triphosphate hydrolases"/>
    <property type="match status" value="1"/>
</dbReference>
<keyword evidence="5 15" id="KW-0378">Hydrolase</keyword>
<dbReference type="SUPFAM" id="SSF52980">
    <property type="entry name" value="Restriction endonuclease-like"/>
    <property type="match status" value="1"/>
</dbReference>
<dbReference type="PROSITE" id="PS51217">
    <property type="entry name" value="UVRD_HELICASE_CTER"/>
    <property type="match status" value="1"/>
</dbReference>
<dbReference type="InterPro" id="IPR011604">
    <property type="entry name" value="PDDEXK-like_dom_sf"/>
</dbReference>
<feature type="binding site" evidence="15">
    <location>
        <position position="1092"/>
    </location>
    <ligand>
        <name>Mg(2+)</name>
        <dbReference type="ChEBI" id="CHEBI:18420"/>
    </ligand>
</feature>
<gene>
    <name evidence="15 19" type="primary">recB</name>
    <name evidence="19" type="ORF">N8M53_02910</name>
</gene>
<keyword evidence="10 15" id="KW-0238">DNA-binding</keyword>